<keyword evidence="8" id="KW-0325">Glycoprotein</keyword>
<dbReference type="InterPro" id="IPR000276">
    <property type="entry name" value="GPCR_Rhodpsn"/>
</dbReference>
<dbReference type="InterPro" id="IPR017452">
    <property type="entry name" value="GPCR_Rhodpsn_7TM"/>
</dbReference>
<dbReference type="PROSITE" id="PS00237">
    <property type="entry name" value="G_PROTEIN_RECEP_F1_1"/>
    <property type="match status" value="1"/>
</dbReference>
<dbReference type="PANTHER" id="PTHR10489">
    <property type="entry name" value="CELL ADHESION MOLECULE"/>
    <property type="match status" value="1"/>
</dbReference>
<keyword evidence="9 10" id="KW-0807">Transducer</keyword>
<feature type="transmembrane region" description="Helical" evidence="11">
    <location>
        <begin position="227"/>
        <end position="246"/>
    </location>
</feature>
<evidence type="ECO:0000259" key="12">
    <source>
        <dbReference type="PROSITE" id="PS50262"/>
    </source>
</evidence>
<name>A0A3B4DWX8_PYGNA</name>
<evidence type="ECO:0000256" key="11">
    <source>
        <dbReference type="SAM" id="Phobius"/>
    </source>
</evidence>
<feature type="transmembrane region" description="Helical" evidence="11">
    <location>
        <begin position="64"/>
        <end position="87"/>
    </location>
</feature>
<dbReference type="PRINTS" id="PR00237">
    <property type="entry name" value="GPCRRHODOPSN"/>
</dbReference>
<dbReference type="GeneID" id="108432387"/>
<dbReference type="OrthoDB" id="8888529at2759"/>
<dbReference type="GO" id="GO:0019957">
    <property type="term" value="F:C-C chemokine binding"/>
    <property type="evidence" value="ECO:0007669"/>
    <property type="project" value="TreeGrafter"/>
</dbReference>
<evidence type="ECO:0000256" key="10">
    <source>
        <dbReference type="RuleBase" id="RU000688"/>
    </source>
</evidence>
<sequence length="368" mass="40641">MNGTGGGSWGSKWEHEEDQDGAYAGMLGACVILAVCFVVGVPGNLLVIWTIVRHVKKRSHTVLVILHLAVADLLVLVTLPLWIYSLAHSWVFSEAVCKAMVYIINACMYASVFLITIMSVERFLAIRYPFALASWRRKQALNKVLLIVWVASFLLSIPVIVTQVLGGNLGEEQCLFRAYESNIQEAVILLFETLMGFVIPFSILLVCYGCLFSRIAQMSLRSKKKSTVLIASVVVLFALCWIPHHVENFLSLVLLTLQENSQEAKTLHSAVEAMTIVAGALVFVSSTVNPVLYVFAARNFRSSLRDTGIQKLFRHLSSTATGEGNKELSYVSRRQSSQTTTSQCCTESKAQIDLLVDICNNAATQDIV</sequence>
<dbReference type="GO" id="GO:0060326">
    <property type="term" value="P:cell chemotaxis"/>
    <property type="evidence" value="ECO:0007669"/>
    <property type="project" value="TreeGrafter"/>
</dbReference>
<keyword evidence="7 10" id="KW-0675">Receptor</keyword>
<reference evidence="13 14" key="1">
    <citation type="submission" date="2020-10" db="EMBL/GenBank/DDBJ databases">
        <title>Pygocentrus nattereri (red-bellied piranha) genome, fPygNat1, primary haplotype.</title>
        <authorList>
            <person name="Myers G."/>
            <person name="Meyer A."/>
            <person name="Karagic N."/>
            <person name="Pippel M."/>
            <person name="Winkler S."/>
            <person name="Tracey A."/>
            <person name="Wood J."/>
            <person name="Formenti G."/>
            <person name="Howe K."/>
            <person name="Fedrigo O."/>
            <person name="Jarvis E.D."/>
        </authorList>
    </citation>
    <scope>NUCLEOTIDE SEQUENCE [LARGE SCALE GENOMIC DNA]</scope>
</reference>
<evidence type="ECO:0000256" key="9">
    <source>
        <dbReference type="ARBA" id="ARBA00023224"/>
    </source>
</evidence>
<protein>
    <recommendedName>
        <fullName evidence="12">G-protein coupled receptors family 1 profile domain-containing protein</fullName>
    </recommendedName>
</protein>
<dbReference type="Pfam" id="PF00001">
    <property type="entry name" value="7tm_1"/>
    <property type="match status" value="1"/>
</dbReference>
<feature type="transmembrane region" description="Helical" evidence="11">
    <location>
        <begin position="186"/>
        <end position="215"/>
    </location>
</feature>
<evidence type="ECO:0000313" key="14">
    <source>
        <dbReference type="Proteomes" id="UP001501920"/>
    </source>
</evidence>
<feature type="transmembrane region" description="Helical" evidence="11">
    <location>
        <begin position="144"/>
        <end position="166"/>
    </location>
</feature>
<dbReference type="GO" id="GO:0007204">
    <property type="term" value="P:positive regulation of cytosolic calcium ion concentration"/>
    <property type="evidence" value="ECO:0007669"/>
    <property type="project" value="TreeGrafter"/>
</dbReference>
<dbReference type="PANTHER" id="PTHR10489:SF946">
    <property type="entry name" value="LEUKOTRIENE B4 RECEPTOR 1-LIKE"/>
    <property type="match status" value="1"/>
</dbReference>
<keyword evidence="5 10" id="KW-0297">G-protein coupled receptor</keyword>
<keyword evidence="14" id="KW-1185">Reference proteome</keyword>
<keyword evidence="2" id="KW-1003">Cell membrane</keyword>
<dbReference type="Proteomes" id="UP001501920">
    <property type="component" value="Chromosome 25"/>
</dbReference>
<evidence type="ECO:0000256" key="4">
    <source>
        <dbReference type="ARBA" id="ARBA00022989"/>
    </source>
</evidence>
<comment type="similarity">
    <text evidence="10">Belongs to the G-protein coupled receptor 1 family.</text>
</comment>
<evidence type="ECO:0000256" key="8">
    <source>
        <dbReference type="ARBA" id="ARBA00023180"/>
    </source>
</evidence>
<dbReference type="AlphaFoldDB" id="A0A3B4DWX8"/>
<evidence type="ECO:0000256" key="2">
    <source>
        <dbReference type="ARBA" id="ARBA00022475"/>
    </source>
</evidence>
<accession>A0A3B4DWX8</accession>
<reference evidence="13" key="2">
    <citation type="submission" date="2025-08" db="UniProtKB">
        <authorList>
            <consortium name="Ensembl"/>
        </authorList>
    </citation>
    <scope>IDENTIFICATION</scope>
</reference>
<dbReference type="STRING" id="42514.ENSPNAP00000028902"/>
<evidence type="ECO:0000256" key="6">
    <source>
        <dbReference type="ARBA" id="ARBA00023136"/>
    </source>
</evidence>
<comment type="subcellular location">
    <subcellularLocation>
        <location evidence="1">Cell membrane</location>
        <topology evidence="1">Multi-pass membrane protein</topology>
    </subcellularLocation>
</comment>
<keyword evidence="6 11" id="KW-0472">Membrane</keyword>
<dbReference type="PROSITE" id="PS50262">
    <property type="entry name" value="G_PROTEIN_RECEP_F1_2"/>
    <property type="match status" value="1"/>
</dbReference>
<evidence type="ECO:0000256" key="5">
    <source>
        <dbReference type="ARBA" id="ARBA00023040"/>
    </source>
</evidence>
<proteinExistence type="inferred from homology"/>
<dbReference type="GeneTree" id="ENSGT00950000182966"/>
<evidence type="ECO:0000256" key="3">
    <source>
        <dbReference type="ARBA" id="ARBA00022692"/>
    </source>
</evidence>
<dbReference type="Gene3D" id="1.20.1070.10">
    <property type="entry name" value="Rhodopsin 7-helix transmembrane proteins"/>
    <property type="match status" value="1"/>
</dbReference>
<feature type="transmembrane region" description="Helical" evidence="11">
    <location>
        <begin position="99"/>
        <end position="124"/>
    </location>
</feature>
<dbReference type="GO" id="GO:0019722">
    <property type="term" value="P:calcium-mediated signaling"/>
    <property type="evidence" value="ECO:0007669"/>
    <property type="project" value="TreeGrafter"/>
</dbReference>
<feature type="transmembrane region" description="Helical" evidence="11">
    <location>
        <begin position="22"/>
        <end position="52"/>
    </location>
</feature>
<keyword evidence="4 11" id="KW-1133">Transmembrane helix</keyword>
<feature type="domain" description="G-protein coupled receptors family 1 profile" evidence="12">
    <location>
        <begin position="43"/>
        <end position="293"/>
    </location>
</feature>
<dbReference type="SUPFAM" id="SSF81321">
    <property type="entry name" value="Family A G protein-coupled receptor-like"/>
    <property type="match status" value="1"/>
</dbReference>
<evidence type="ECO:0000256" key="7">
    <source>
        <dbReference type="ARBA" id="ARBA00023170"/>
    </source>
</evidence>
<dbReference type="RefSeq" id="XP_017561659.1">
    <property type="nucleotide sequence ID" value="XM_017706170.2"/>
</dbReference>
<dbReference type="Ensembl" id="ENSPNAT00000015496.2">
    <property type="protein sequence ID" value="ENSPNAP00000028902.1"/>
    <property type="gene ID" value="ENSPNAG00000014750.2"/>
</dbReference>
<dbReference type="FunFam" id="1.20.1070.10:FF:000109">
    <property type="entry name" value="Leukotriene B4 receptor"/>
    <property type="match status" value="1"/>
</dbReference>
<dbReference type="InterPro" id="IPR050119">
    <property type="entry name" value="CCR1-9-like"/>
</dbReference>
<dbReference type="GO" id="GO:0016493">
    <property type="term" value="F:C-C chemokine receptor activity"/>
    <property type="evidence" value="ECO:0007669"/>
    <property type="project" value="TreeGrafter"/>
</dbReference>
<keyword evidence="3 10" id="KW-0812">Transmembrane</keyword>
<reference evidence="13" key="3">
    <citation type="submission" date="2025-09" db="UniProtKB">
        <authorList>
            <consortium name="Ensembl"/>
        </authorList>
    </citation>
    <scope>IDENTIFICATION</scope>
</reference>
<dbReference type="GO" id="GO:0009897">
    <property type="term" value="C:external side of plasma membrane"/>
    <property type="evidence" value="ECO:0007669"/>
    <property type="project" value="TreeGrafter"/>
</dbReference>
<dbReference type="GO" id="GO:0004974">
    <property type="term" value="F:leukotriene receptor activity"/>
    <property type="evidence" value="ECO:0007669"/>
    <property type="project" value="UniProtKB-ARBA"/>
</dbReference>
<dbReference type="GO" id="GO:0006955">
    <property type="term" value="P:immune response"/>
    <property type="evidence" value="ECO:0007669"/>
    <property type="project" value="TreeGrafter"/>
</dbReference>
<evidence type="ECO:0000313" key="13">
    <source>
        <dbReference type="Ensembl" id="ENSPNAP00000028902.1"/>
    </source>
</evidence>
<feature type="transmembrane region" description="Helical" evidence="11">
    <location>
        <begin position="273"/>
        <end position="295"/>
    </location>
</feature>
<evidence type="ECO:0000256" key="1">
    <source>
        <dbReference type="ARBA" id="ARBA00004651"/>
    </source>
</evidence>
<organism evidence="13 14">
    <name type="scientific">Pygocentrus nattereri</name>
    <name type="common">Red-bellied piranha</name>
    <dbReference type="NCBI Taxonomy" id="42514"/>
    <lineage>
        <taxon>Eukaryota</taxon>
        <taxon>Metazoa</taxon>
        <taxon>Chordata</taxon>
        <taxon>Craniata</taxon>
        <taxon>Vertebrata</taxon>
        <taxon>Euteleostomi</taxon>
        <taxon>Actinopterygii</taxon>
        <taxon>Neopterygii</taxon>
        <taxon>Teleostei</taxon>
        <taxon>Ostariophysi</taxon>
        <taxon>Characiformes</taxon>
        <taxon>Characoidei</taxon>
        <taxon>Pygocentrus</taxon>
    </lineage>
</organism>
<dbReference type="OMA" id="CSRITQM"/>